<dbReference type="Proteomes" id="UP000789525">
    <property type="component" value="Unassembled WGS sequence"/>
</dbReference>
<comment type="caution">
    <text evidence="1">The sequence shown here is derived from an EMBL/GenBank/DDBJ whole genome shotgun (WGS) entry which is preliminary data.</text>
</comment>
<evidence type="ECO:0000313" key="2">
    <source>
        <dbReference type="Proteomes" id="UP000789525"/>
    </source>
</evidence>
<organism evidence="1 2">
    <name type="scientific">Acaulospora colombiana</name>
    <dbReference type="NCBI Taxonomy" id="27376"/>
    <lineage>
        <taxon>Eukaryota</taxon>
        <taxon>Fungi</taxon>
        <taxon>Fungi incertae sedis</taxon>
        <taxon>Mucoromycota</taxon>
        <taxon>Glomeromycotina</taxon>
        <taxon>Glomeromycetes</taxon>
        <taxon>Diversisporales</taxon>
        <taxon>Acaulosporaceae</taxon>
        <taxon>Acaulospora</taxon>
    </lineage>
</organism>
<reference evidence="1" key="1">
    <citation type="submission" date="2021-06" db="EMBL/GenBank/DDBJ databases">
        <authorList>
            <person name="Kallberg Y."/>
            <person name="Tangrot J."/>
            <person name="Rosling A."/>
        </authorList>
    </citation>
    <scope>NUCLEOTIDE SEQUENCE</scope>
    <source>
        <strain evidence="1">CL356</strain>
    </source>
</reference>
<accession>A0ACA9R5X0</accession>
<dbReference type="EMBL" id="CAJVPT010069760">
    <property type="protein sequence ID" value="CAG8778456.1"/>
    <property type="molecule type" value="Genomic_DNA"/>
</dbReference>
<keyword evidence="2" id="KW-1185">Reference proteome</keyword>
<protein>
    <submittedName>
        <fullName evidence="1">9385_t:CDS:1</fullName>
    </submittedName>
</protein>
<proteinExistence type="predicted"/>
<name>A0ACA9R5X0_9GLOM</name>
<feature type="non-terminal residue" evidence="1">
    <location>
        <position position="1"/>
    </location>
</feature>
<sequence>PPENLTREEIEVWTEKKQTPIRLRVFNIMKSWLENYYIEPTSLLRVIDKRQQQDKAPTFKVMVLTNSVPPPPSILPKNMKKIKFLDLDPLEIARQLTIIESKLYNKIQPVECLNKAWSKEEGVGGE</sequence>
<evidence type="ECO:0000313" key="1">
    <source>
        <dbReference type="EMBL" id="CAG8778456.1"/>
    </source>
</evidence>
<feature type="non-terminal residue" evidence="1">
    <location>
        <position position="126"/>
    </location>
</feature>
<gene>
    <name evidence="1" type="ORF">ACOLOM_LOCUS14211</name>
</gene>